<protein>
    <submittedName>
        <fullName evidence="1">tRNA methyltransferase TrmK</fullName>
    </submittedName>
</protein>
<dbReference type="STRING" id="35623.Aocu_05360"/>
<keyword evidence="2" id="KW-1185">Reference proteome</keyword>
<dbReference type="Proteomes" id="UP000032434">
    <property type="component" value="Chromosome 1"/>
</dbReference>
<dbReference type="Gene3D" id="3.40.50.150">
    <property type="entry name" value="Vaccinia Virus protein VP39"/>
    <property type="match status" value="1"/>
</dbReference>
<dbReference type="GO" id="GO:0032259">
    <property type="term" value="P:methylation"/>
    <property type="evidence" value="ECO:0007669"/>
    <property type="project" value="UniProtKB-KW"/>
</dbReference>
<dbReference type="FunCoup" id="A0A061AB27">
    <property type="interactions" value="8"/>
</dbReference>
<accession>A0A061AB27</accession>
<dbReference type="Pfam" id="PF04816">
    <property type="entry name" value="TrmK"/>
    <property type="match status" value="1"/>
</dbReference>
<keyword evidence="1" id="KW-0808">Transferase</keyword>
<dbReference type="OrthoDB" id="384479at2"/>
<name>A0A061AB27_9MOLU</name>
<dbReference type="KEGG" id="aoc:Aocu_05360"/>
<reference evidence="2" key="1">
    <citation type="submission" date="2014-05" db="EMBL/GenBank/DDBJ databases">
        <authorList>
            <person name="Kube M."/>
        </authorList>
    </citation>
    <scope>NUCLEOTIDE SEQUENCE [LARGE SCALE GENOMIC DNA]</scope>
</reference>
<organism evidence="1 2">
    <name type="scientific">Acholeplasma oculi</name>
    <dbReference type="NCBI Taxonomy" id="35623"/>
    <lineage>
        <taxon>Bacteria</taxon>
        <taxon>Bacillati</taxon>
        <taxon>Mycoplasmatota</taxon>
        <taxon>Mollicutes</taxon>
        <taxon>Acholeplasmatales</taxon>
        <taxon>Acholeplasmataceae</taxon>
        <taxon>Acholeplasma</taxon>
    </lineage>
</organism>
<evidence type="ECO:0000313" key="1">
    <source>
        <dbReference type="EMBL" id="CDR30609.1"/>
    </source>
</evidence>
<evidence type="ECO:0000313" key="2">
    <source>
        <dbReference type="Proteomes" id="UP000032434"/>
    </source>
</evidence>
<dbReference type="EMBL" id="LK028559">
    <property type="protein sequence ID" value="CDR30609.1"/>
    <property type="molecule type" value="Genomic_DNA"/>
</dbReference>
<dbReference type="RefSeq" id="WP_079560749.1">
    <property type="nucleotide sequence ID" value="NZ_FUZK01000003.1"/>
</dbReference>
<dbReference type="PANTHER" id="PTHR38451:SF1">
    <property type="entry name" value="TRNA (ADENINE(22)-N(1))-METHYLTRANSFERASE"/>
    <property type="match status" value="1"/>
</dbReference>
<sequence length="204" mass="23575">MSRIEFLASLTKGYTKVIDVGTDHGKVLKIALDLNYIKEGIATDINKGPLESAKKNLEGYPVKFFLTDGFKGVKEDFDLGIITGMGSRLICSILKDAPKHKTYILGAHEKLDILRKWLQNHHFKIVDEYVIHDGFYYCFMKVETGEMRLSESEIFTGPILKLKQEALPYFEHKAKYYLGLSQKAKHEKSEEYYKIYTFYNDILK</sequence>
<dbReference type="GO" id="GO:0160105">
    <property type="term" value="F:tRNA (adenine(22)-N1)-methyltransferase activity"/>
    <property type="evidence" value="ECO:0007669"/>
    <property type="project" value="InterPro"/>
</dbReference>
<dbReference type="AlphaFoldDB" id="A0A061AB27"/>
<dbReference type="InterPro" id="IPR006901">
    <property type="entry name" value="TrmK"/>
</dbReference>
<dbReference type="PANTHER" id="PTHR38451">
    <property type="entry name" value="TRNA (ADENINE(22)-N(1))-METHYLTRANSFERASE"/>
    <property type="match status" value="1"/>
</dbReference>
<dbReference type="InParanoid" id="A0A061AB27"/>
<keyword evidence="1" id="KW-0489">Methyltransferase</keyword>
<dbReference type="InterPro" id="IPR029063">
    <property type="entry name" value="SAM-dependent_MTases_sf"/>
</dbReference>
<dbReference type="PATRIC" id="fig|35623.3.peg.537"/>
<dbReference type="HOGENOM" id="CLU_071037_2_2_14"/>
<gene>
    <name evidence="1" type="primary">trmK</name>
    <name evidence="1" type="ORF">Aocu_05360</name>
</gene>
<proteinExistence type="predicted"/>
<dbReference type="SUPFAM" id="SSF53335">
    <property type="entry name" value="S-adenosyl-L-methionine-dependent methyltransferases"/>
    <property type="match status" value="1"/>
</dbReference>